<dbReference type="Pfam" id="PF00566">
    <property type="entry name" value="RabGAP-TBC"/>
    <property type="match status" value="1"/>
</dbReference>
<dbReference type="Gene3D" id="1.10.8.270">
    <property type="entry name" value="putative rabgap domain of human tbc1 domain family member 14 like domains"/>
    <property type="match status" value="1"/>
</dbReference>
<name>A0A8X7NNQ2_CANPA</name>
<comment type="caution">
    <text evidence="5">The sequence shown here is derived from an EMBL/GenBank/DDBJ whole genome shotgun (WGS) entry which is preliminary data.</text>
</comment>
<dbReference type="GO" id="GO:0005096">
    <property type="term" value="F:GTPase activator activity"/>
    <property type="evidence" value="ECO:0007669"/>
    <property type="project" value="TreeGrafter"/>
</dbReference>
<evidence type="ECO:0000256" key="3">
    <source>
        <dbReference type="SAM" id="MobiDB-lite"/>
    </source>
</evidence>
<evidence type="ECO:0000313" key="5">
    <source>
        <dbReference type="EMBL" id="KAF6059029.1"/>
    </source>
</evidence>
<dbReference type="PROSITE" id="PS50086">
    <property type="entry name" value="TBC_RABGAP"/>
    <property type="match status" value="1"/>
</dbReference>
<proteinExistence type="inferred from homology"/>
<feature type="region of interest" description="Disordered" evidence="3">
    <location>
        <begin position="127"/>
        <end position="153"/>
    </location>
</feature>
<dbReference type="EMBL" id="JABWAB010000001">
    <property type="protein sequence ID" value="KAF6059029.1"/>
    <property type="molecule type" value="Genomic_DNA"/>
</dbReference>
<reference evidence="5" key="1">
    <citation type="submission" date="2020-03" db="EMBL/GenBank/DDBJ databases">
        <title>FDA dAtabase for Regulatory Grade micrObial Sequences (FDA-ARGOS): Supporting development and validation of Infectious Disease Dx tests.</title>
        <authorList>
            <person name="Campos J."/>
            <person name="Goldberg B."/>
            <person name="Tallon L."/>
            <person name="Sadzewicz L."/>
            <person name="Vavikolanu K."/>
            <person name="Mehta A."/>
            <person name="Aluvathingal J."/>
            <person name="Nadendla S."/>
            <person name="Nandy P."/>
            <person name="Geyer C."/>
            <person name="Yan Y."/>
            <person name="Sichtig H."/>
        </authorList>
    </citation>
    <scope>NUCLEOTIDE SEQUENCE [LARGE SCALE GENOMIC DNA]</scope>
    <source>
        <strain evidence="5">FDAARGOS_652</strain>
    </source>
</reference>
<evidence type="ECO:0000313" key="6">
    <source>
        <dbReference type="Proteomes" id="UP000590412"/>
    </source>
</evidence>
<sequence>MSTENELISKVLLTIDKYKGSLPTFKKAVVDGEYTTLQQPKIFSRLLLWKVCLIVDSFAIAAWAKRLKETRMVYQQLVAREDMAIPWSDLDQDNLYYKPKQLNRKASLGNGSSRSNGQRLIKRSSLREAATEDPLSSDINTQESTTERTDNNDHTTDLELLNVIILDVERLFPGESFYHADSGTIPIKRQLVEVLYVWCKCHPRIGYRQGFHEILGLIHMNLHKESISLDQDNLNSARYSHEEMVILSLYNMRYLCHDLFNIFNKFVFNSGIVSDLYESEALLTKSIDLFNSYLMKVDQFIHYTLTTKLELDSQLWIIRYLRLLLARELGNDFETTSLLWDKLIATQNSNDKAPGMTHFLEVLIFLVIQLLIQQKTELVTSDFSECLSLLLHYPMPNFTSAASRDQYIQVLYHDALKLYEKRNNDLKLFEYGNKLNKKYNPGLKISLGYRNSSDFSECNSARSSVDSLGSTKEHTSNLEDASPRNDRAEKMRFEKMRLEMRLKKKAKSMIQQ</sequence>
<protein>
    <recommendedName>
        <fullName evidence="2">Oxidant-induced cell-cycle arrest protein 5</fullName>
    </recommendedName>
</protein>
<evidence type="ECO:0000259" key="4">
    <source>
        <dbReference type="PROSITE" id="PS50086"/>
    </source>
</evidence>
<dbReference type="SMART" id="SM00164">
    <property type="entry name" value="TBC"/>
    <property type="match status" value="1"/>
</dbReference>
<organism evidence="5 6">
    <name type="scientific">Candida parapsilosis</name>
    <name type="common">Yeast</name>
    <dbReference type="NCBI Taxonomy" id="5480"/>
    <lineage>
        <taxon>Eukaryota</taxon>
        <taxon>Fungi</taxon>
        <taxon>Dikarya</taxon>
        <taxon>Ascomycota</taxon>
        <taxon>Saccharomycotina</taxon>
        <taxon>Pichiomycetes</taxon>
        <taxon>Debaryomycetaceae</taxon>
        <taxon>Candida/Lodderomyces clade</taxon>
        <taxon>Candida</taxon>
    </lineage>
</organism>
<dbReference type="OrthoDB" id="27140at2759"/>
<dbReference type="SUPFAM" id="SSF47923">
    <property type="entry name" value="Ypt/Rab-GAP domain of gyp1p"/>
    <property type="match status" value="2"/>
</dbReference>
<comment type="similarity">
    <text evidence="1">Belongs to the OCA5 family.</text>
</comment>
<dbReference type="InterPro" id="IPR035969">
    <property type="entry name" value="Rab-GAP_TBC_sf"/>
</dbReference>
<evidence type="ECO:0000256" key="1">
    <source>
        <dbReference type="ARBA" id="ARBA00005521"/>
    </source>
</evidence>
<dbReference type="GO" id="GO:0006886">
    <property type="term" value="P:intracellular protein transport"/>
    <property type="evidence" value="ECO:0007669"/>
    <property type="project" value="TreeGrafter"/>
</dbReference>
<feature type="region of interest" description="Disordered" evidence="3">
    <location>
        <begin position="464"/>
        <end position="487"/>
    </location>
</feature>
<dbReference type="InterPro" id="IPR000195">
    <property type="entry name" value="Rab-GAP-TBC_dom"/>
</dbReference>
<dbReference type="Gene3D" id="1.10.472.80">
    <property type="entry name" value="Ypt/Rab-GAP domain of gyp1p, domain 3"/>
    <property type="match status" value="1"/>
</dbReference>
<dbReference type="Proteomes" id="UP000590412">
    <property type="component" value="Unassembled WGS sequence"/>
</dbReference>
<feature type="domain" description="Rab-GAP TBC" evidence="4">
    <location>
        <begin position="39"/>
        <end position="347"/>
    </location>
</feature>
<dbReference type="PANTHER" id="PTHR22957">
    <property type="entry name" value="TBC1 DOMAIN FAMILY MEMBER GTPASE-ACTIVATING PROTEIN"/>
    <property type="match status" value="1"/>
</dbReference>
<accession>A0A8X7NNQ2</accession>
<dbReference type="PANTHER" id="PTHR22957:SF27">
    <property type="entry name" value="TBC1 DOMAIN FAMILY MEMBER 13"/>
    <property type="match status" value="1"/>
</dbReference>
<feature type="compositionally biased region" description="Basic and acidic residues" evidence="3">
    <location>
        <begin position="471"/>
        <end position="487"/>
    </location>
</feature>
<dbReference type="AlphaFoldDB" id="A0A8X7NNQ2"/>
<evidence type="ECO:0000256" key="2">
    <source>
        <dbReference type="ARBA" id="ARBA00019144"/>
    </source>
</evidence>
<gene>
    <name evidence="5" type="ORF">FOB60_000611</name>
</gene>